<dbReference type="PROSITE" id="PS50878">
    <property type="entry name" value="RT_POL"/>
    <property type="match status" value="1"/>
</dbReference>
<dbReference type="Pfam" id="PF00078">
    <property type="entry name" value="RVT_1"/>
    <property type="match status" value="1"/>
</dbReference>
<dbReference type="InterPro" id="IPR000477">
    <property type="entry name" value="RT_dom"/>
</dbReference>
<dbReference type="Proteomes" id="UP000275846">
    <property type="component" value="Unassembled WGS sequence"/>
</dbReference>
<evidence type="ECO:0000313" key="2">
    <source>
        <dbReference type="EMBL" id="VDL87322.1"/>
    </source>
</evidence>
<reference evidence="2 3" key="2">
    <citation type="submission" date="2018-11" db="EMBL/GenBank/DDBJ databases">
        <authorList>
            <consortium name="Pathogen Informatics"/>
        </authorList>
    </citation>
    <scope>NUCLEOTIDE SEQUENCE [LARGE SCALE GENOMIC DNA]</scope>
    <source>
        <strain evidence="2 3">NST_G2</strain>
    </source>
</reference>
<dbReference type="WBParaSite" id="SSLN_0000132201-mRNA-1">
    <property type="protein sequence ID" value="SSLN_0000132201-mRNA-1"/>
    <property type="gene ID" value="SSLN_0000132201"/>
</dbReference>
<name>A0A183SAM2_SCHSO</name>
<evidence type="ECO:0000259" key="1">
    <source>
        <dbReference type="PROSITE" id="PS50878"/>
    </source>
</evidence>
<proteinExistence type="predicted"/>
<dbReference type="InterPro" id="IPR043128">
    <property type="entry name" value="Rev_trsase/Diguanyl_cyclase"/>
</dbReference>
<dbReference type="InterPro" id="IPR043502">
    <property type="entry name" value="DNA/RNA_pol_sf"/>
</dbReference>
<organism evidence="4">
    <name type="scientific">Schistocephalus solidus</name>
    <name type="common">Tapeworm</name>
    <dbReference type="NCBI Taxonomy" id="70667"/>
    <lineage>
        <taxon>Eukaryota</taxon>
        <taxon>Metazoa</taxon>
        <taxon>Spiralia</taxon>
        <taxon>Lophotrochozoa</taxon>
        <taxon>Platyhelminthes</taxon>
        <taxon>Cestoda</taxon>
        <taxon>Eucestoda</taxon>
        <taxon>Diphyllobothriidea</taxon>
        <taxon>Diphyllobothriidae</taxon>
        <taxon>Schistocephalus</taxon>
    </lineage>
</organism>
<protein>
    <submittedName>
        <fullName evidence="4">Reverse transcriptase domain-containing protein</fullName>
    </submittedName>
</protein>
<feature type="domain" description="Reverse transcriptase" evidence="1">
    <location>
        <begin position="1"/>
        <end position="65"/>
    </location>
</feature>
<dbReference type="Gene3D" id="3.30.70.270">
    <property type="match status" value="1"/>
</dbReference>
<dbReference type="AlphaFoldDB" id="A0A183SAM2"/>
<dbReference type="EMBL" id="UYSU01002154">
    <property type="protein sequence ID" value="VDL87322.1"/>
    <property type="molecule type" value="Genomic_DNA"/>
</dbReference>
<dbReference type="SUPFAM" id="SSF56672">
    <property type="entry name" value="DNA/RNA polymerases"/>
    <property type="match status" value="1"/>
</dbReference>
<evidence type="ECO:0000313" key="4">
    <source>
        <dbReference type="WBParaSite" id="SSLN_0000132201-mRNA-1"/>
    </source>
</evidence>
<gene>
    <name evidence="2" type="ORF">SSLN_LOCUS1270</name>
</gene>
<evidence type="ECO:0000313" key="3">
    <source>
        <dbReference type="Proteomes" id="UP000275846"/>
    </source>
</evidence>
<accession>A0A183SAM2</accession>
<reference evidence="4" key="1">
    <citation type="submission" date="2016-06" db="UniProtKB">
        <authorList>
            <consortium name="WormBaseParasite"/>
        </authorList>
    </citation>
    <scope>IDENTIFICATION</scope>
</reference>
<keyword evidence="3" id="KW-1185">Reference proteome</keyword>
<dbReference type="OrthoDB" id="3863715at2759"/>
<sequence>MNTMLINVPGNVAYLDDILVVGQTDKEMLQRLDRVMENLIEYGLKINVEKSEQLRKEINYLGCFHHEGYTNLSTLRDVPQSSAAPCASRIDHNLPRLPLVTHKNPYRCIFLNTTQAANIARRFVPTHAIAGTTPFVSCRLLYLFILTSPGLSLHLQFRCSLTTARSMHSLIPELTYPS</sequence>